<sequence length="307" mass="34421">KINFIKGQFHIDSRSINPLLLTISNLWDDPFMTKNYKTPKRFYLVLGVDLQGKDSVGLIKVNLLPPPPESKIKTSTSATEIEHRQRKGVVQIDYSKLTKHDIVKLATGYGEKNMWLDWIAATAASMNMSNCVACSSARPTLFTTPAPLYPEVDPIGFQCMMSLTMQKNPLNCTTLSAIFPPVKNSTIPPTFTPQLNNYTCFTRNNAARMGDLSADWCKTMINMTGWQNASTMVWARADLFWYCGDRTLHTYLPPDWSGTCAMVRLGLPLVLLGPRRSDFTKKRRSRDAFDITSGSTTYMDAIGVPRG</sequence>
<keyword evidence="2" id="KW-1185">Reference proteome</keyword>
<name>A0AAV1PX74_SCOSC</name>
<reference evidence="1 2" key="1">
    <citation type="submission" date="2024-01" db="EMBL/GenBank/DDBJ databases">
        <authorList>
            <person name="Alioto T."/>
            <person name="Alioto T."/>
            <person name="Gomez Garrido J."/>
        </authorList>
    </citation>
    <scope>NUCLEOTIDE SEQUENCE [LARGE SCALE GENOMIC DNA]</scope>
</reference>
<accession>A0AAV1PX74</accession>
<evidence type="ECO:0000313" key="1">
    <source>
        <dbReference type="EMBL" id="CAK6976627.1"/>
    </source>
</evidence>
<feature type="non-terminal residue" evidence="1">
    <location>
        <position position="1"/>
    </location>
</feature>
<proteinExistence type="predicted"/>
<dbReference type="Proteomes" id="UP001314229">
    <property type="component" value="Unassembled WGS sequence"/>
</dbReference>
<protein>
    <submittedName>
        <fullName evidence="1">Uncharacterized protein LOC122550274</fullName>
    </submittedName>
</protein>
<dbReference type="EMBL" id="CAWUFR010000356">
    <property type="protein sequence ID" value="CAK6976627.1"/>
    <property type="molecule type" value="Genomic_DNA"/>
</dbReference>
<dbReference type="AlphaFoldDB" id="A0AAV1PX74"/>
<gene>
    <name evidence="1" type="ORF">FSCOSCO3_A027016</name>
</gene>
<organism evidence="1 2">
    <name type="scientific">Scomber scombrus</name>
    <name type="common">Atlantic mackerel</name>
    <name type="synonym">Scomber vernalis</name>
    <dbReference type="NCBI Taxonomy" id="13677"/>
    <lineage>
        <taxon>Eukaryota</taxon>
        <taxon>Metazoa</taxon>
        <taxon>Chordata</taxon>
        <taxon>Craniata</taxon>
        <taxon>Vertebrata</taxon>
        <taxon>Euteleostomi</taxon>
        <taxon>Actinopterygii</taxon>
        <taxon>Neopterygii</taxon>
        <taxon>Teleostei</taxon>
        <taxon>Neoteleostei</taxon>
        <taxon>Acanthomorphata</taxon>
        <taxon>Pelagiaria</taxon>
        <taxon>Scombriformes</taxon>
        <taxon>Scombridae</taxon>
        <taxon>Scomber</taxon>
    </lineage>
</organism>
<comment type="caution">
    <text evidence="1">The sequence shown here is derived from an EMBL/GenBank/DDBJ whole genome shotgun (WGS) entry which is preliminary data.</text>
</comment>
<feature type="non-terminal residue" evidence="1">
    <location>
        <position position="307"/>
    </location>
</feature>
<evidence type="ECO:0000313" key="2">
    <source>
        <dbReference type="Proteomes" id="UP001314229"/>
    </source>
</evidence>